<reference evidence="1" key="1">
    <citation type="submission" date="2021-06" db="EMBL/GenBank/DDBJ databases">
        <authorList>
            <person name="Kallberg Y."/>
            <person name="Tangrot J."/>
            <person name="Rosling A."/>
        </authorList>
    </citation>
    <scope>NUCLEOTIDE SEQUENCE</scope>
    <source>
        <strain evidence="1">28 12/20/2015</strain>
    </source>
</reference>
<proteinExistence type="predicted"/>
<keyword evidence="2" id="KW-1185">Reference proteome</keyword>
<dbReference type="EMBL" id="CAJVPW010075867">
    <property type="protein sequence ID" value="CAG8797463.1"/>
    <property type="molecule type" value="Genomic_DNA"/>
</dbReference>
<comment type="caution">
    <text evidence="1">The sequence shown here is derived from an EMBL/GenBank/DDBJ whole genome shotgun (WGS) entry which is preliminary data.</text>
</comment>
<evidence type="ECO:0000313" key="1">
    <source>
        <dbReference type="EMBL" id="CAG8797463.1"/>
    </source>
</evidence>
<evidence type="ECO:0000313" key="2">
    <source>
        <dbReference type="Proteomes" id="UP000789366"/>
    </source>
</evidence>
<gene>
    <name evidence="1" type="ORF">SPELUC_LOCUS17760</name>
</gene>
<feature type="non-terminal residue" evidence="1">
    <location>
        <position position="100"/>
    </location>
</feature>
<protein>
    <submittedName>
        <fullName evidence="1">12490_t:CDS:1</fullName>
    </submittedName>
</protein>
<feature type="non-terminal residue" evidence="1">
    <location>
        <position position="1"/>
    </location>
</feature>
<sequence length="100" mass="11719">GLSRHENSKHNDYNTSPIQHYVSPENAINEWKKMLVYAIHKQLPFAFRKTGKQVIKFPCMEGPNAYQNISSILDDQCWGVQHYKYNQVSYVVLFIQTTIE</sequence>
<organism evidence="1 2">
    <name type="scientific">Cetraspora pellucida</name>
    <dbReference type="NCBI Taxonomy" id="1433469"/>
    <lineage>
        <taxon>Eukaryota</taxon>
        <taxon>Fungi</taxon>
        <taxon>Fungi incertae sedis</taxon>
        <taxon>Mucoromycota</taxon>
        <taxon>Glomeromycotina</taxon>
        <taxon>Glomeromycetes</taxon>
        <taxon>Diversisporales</taxon>
        <taxon>Gigasporaceae</taxon>
        <taxon>Cetraspora</taxon>
    </lineage>
</organism>
<accession>A0ACA9RKT6</accession>
<dbReference type="Proteomes" id="UP000789366">
    <property type="component" value="Unassembled WGS sequence"/>
</dbReference>
<name>A0ACA9RKT6_9GLOM</name>